<organism evidence="3 4">
    <name type="scientific">Apiospora rasikravindrae</name>
    <dbReference type="NCBI Taxonomy" id="990691"/>
    <lineage>
        <taxon>Eukaryota</taxon>
        <taxon>Fungi</taxon>
        <taxon>Dikarya</taxon>
        <taxon>Ascomycota</taxon>
        <taxon>Pezizomycotina</taxon>
        <taxon>Sordariomycetes</taxon>
        <taxon>Xylariomycetidae</taxon>
        <taxon>Amphisphaeriales</taxon>
        <taxon>Apiosporaceae</taxon>
        <taxon>Apiospora</taxon>
    </lineage>
</organism>
<sequence length="551" mass="62999">MDPPDPKWIDLKDVRLWINTCDSEHGEECHPSSPNMERPIWLIDVVQGCIVPAGQHRYITLSYVWGGVESAQTTLDNLEQMQLPGTLDEGDGGEGEERHRLIIPKTVRHAMGLVKRLGEMHLWVDRFCICQDDAKTKHAQLQSMAGIYANAYLTIVAADEWDANHGLRGIKGVTRPRDLSPYLTTSEYVDLTDIYSSIWTFQEDMFSRRKLLFQYQLVRWECRCDEWHESTGVSGRTPGRGPPPARQRRNPKVNAMISKGLPENKALMEYFNVVSAYNIRNLTYPEDGLQAYLGILSQLSDIFPEGFFWGLPISSFHAALLWQPRERLKRRHPRAATTDAQTIPSWSWVGWQGGISGFEFHLPPFGRTLEPMCVWKTMNQGQVIRPRSTGDELTAAEAYTSPHHENPLLYTYAPVARAWLEKRDKGSTLDSWAETNYYAKIFEEYLDRTGCDLIRICPSSDQSDYTTCGAMVLSPGLRDHSEIRKECEFLAISTCKARKKLFKASPSFEFCYYNVIWIKRKDGVVYRKGLGLILVDAWDALNPKYEEIVLG</sequence>
<evidence type="ECO:0000256" key="1">
    <source>
        <dbReference type="SAM" id="MobiDB-lite"/>
    </source>
</evidence>
<evidence type="ECO:0000259" key="2">
    <source>
        <dbReference type="Pfam" id="PF06985"/>
    </source>
</evidence>
<dbReference type="Proteomes" id="UP001444661">
    <property type="component" value="Unassembled WGS sequence"/>
</dbReference>
<dbReference type="InterPro" id="IPR010730">
    <property type="entry name" value="HET"/>
</dbReference>
<name>A0ABR1TAA7_9PEZI</name>
<reference evidence="3 4" key="1">
    <citation type="submission" date="2023-01" db="EMBL/GenBank/DDBJ databases">
        <title>Analysis of 21 Apiospora genomes using comparative genomics revels a genus with tremendous synthesis potential of carbohydrate active enzymes and secondary metabolites.</title>
        <authorList>
            <person name="Sorensen T."/>
        </authorList>
    </citation>
    <scope>NUCLEOTIDE SEQUENCE [LARGE SCALE GENOMIC DNA]</scope>
    <source>
        <strain evidence="3 4">CBS 33761</strain>
    </source>
</reference>
<evidence type="ECO:0000313" key="4">
    <source>
        <dbReference type="Proteomes" id="UP001444661"/>
    </source>
</evidence>
<accession>A0ABR1TAA7</accession>
<protein>
    <recommendedName>
        <fullName evidence="2">Heterokaryon incompatibility domain-containing protein</fullName>
    </recommendedName>
</protein>
<dbReference type="PANTHER" id="PTHR33112">
    <property type="entry name" value="DOMAIN PROTEIN, PUTATIVE-RELATED"/>
    <property type="match status" value="1"/>
</dbReference>
<evidence type="ECO:0000313" key="3">
    <source>
        <dbReference type="EMBL" id="KAK8043540.1"/>
    </source>
</evidence>
<dbReference type="Pfam" id="PF06985">
    <property type="entry name" value="HET"/>
    <property type="match status" value="1"/>
</dbReference>
<feature type="region of interest" description="Disordered" evidence="1">
    <location>
        <begin position="229"/>
        <end position="251"/>
    </location>
</feature>
<gene>
    <name evidence="3" type="ORF">PG993_005970</name>
</gene>
<dbReference type="EMBL" id="JAQQWK010000004">
    <property type="protein sequence ID" value="KAK8043540.1"/>
    <property type="molecule type" value="Genomic_DNA"/>
</dbReference>
<comment type="caution">
    <text evidence="3">The sequence shown here is derived from an EMBL/GenBank/DDBJ whole genome shotgun (WGS) entry which is preliminary data.</text>
</comment>
<keyword evidence="4" id="KW-1185">Reference proteome</keyword>
<feature type="domain" description="Heterokaryon incompatibility" evidence="2">
    <location>
        <begin position="58"/>
        <end position="183"/>
    </location>
</feature>
<dbReference type="PANTHER" id="PTHR33112:SF12">
    <property type="entry name" value="HETEROKARYON INCOMPATIBILITY DOMAIN-CONTAINING PROTEIN"/>
    <property type="match status" value="1"/>
</dbReference>
<proteinExistence type="predicted"/>